<dbReference type="Proteomes" id="UP001235849">
    <property type="component" value="Unassembled WGS sequence"/>
</dbReference>
<dbReference type="Gene3D" id="3.60.130.10">
    <property type="entry name" value="Clavaminate synthase-like"/>
    <property type="match status" value="1"/>
</dbReference>
<keyword evidence="3" id="KW-0045">Antibiotic biosynthesis</keyword>
<gene>
    <name evidence="5" type="ORF">PMG25_10775</name>
</gene>
<dbReference type="RefSeq" id="WP_283766900.1">
    <property type="nucleotide sequence ID" value="NZ_JAQOSO010000055.1"/>
</dbReference>
<comment type="caution">
    <text evidence="5">The sequence shown here is derived from an EMBL/GenBank/DDBJ whole genome shotgun (WGS) entry which is preliminary data.</text>
</comment>
<sequence>MKTIEHPPNPLSSNIKVRFLRDDEKSIMSDEKELPLVIEPVKERSFPVLSKLVRENSDWFNQQRDTYGAILFRGFEVESGVQFQSILELLKVELEKYYHFGSAQRLRITDKVFTSSEAPPNLIVMPHNELNMVSIRPSVLAFFCQTKPDLYGETPILNTEKVFNDLFPSFQYKIANLAQKYVRFVPKSLLGMVFEKQSREEITKLLQNGGFCFDWKDDGSLYFECSYIPVFSHPRTGRLCFGISICDCLVSREWYRSILPRYRLMKRIYYNFMPSKLYQMLEQIRTEKATVVDDSTSQYSKLNTFFVGEEGNCLKLTEAEAKELGKAEWRNAAVFPWEKGDLLVIDNLQVAHSRLNTRLPRKILTAFGNMCDIRSMNPAYCQVTNMELS</sequence>
<keyword evidence="2" id="KW-0560">Oxidoreductase</keyword>
<evidence type="ECO:0000256" key="2">
    <source>
        <dbReference type="ARBA" id="ARBA00023002"/>
    </source>
</evidence>
<protein>
    <submittedName>
        <fullName evidence="5">TauD/TfdA family dioxygenase</fullName>
    </submittedName>
</protein>
<keyword evidence="5" id="KW-0223">Dioxygenase</keyword>
<evidence type="ECO:0000256" key="1">
    <source>
        <dbReference type="ARBA" id="ARBA00001954"/>
    </source>
</evidence>
<feature type="domain" description="TauD/TfdA-like" evidence="4">
    <location>
        <begin position="43"/>
        <end position="188"/>
    </location>
</feature>
<dbReference type="PANTHER" id="PTHR10696">
    <property type="entry name" value="GAMMA-BUTYROBETAINE HYDROXYLASE-RELATED"/>
    <property type="match status" value="1"/>
</dbReference>
<evidence type="ECO:0000313" key="6">
    <source>
        <dbReference type="Proteomes" id="UP001235849"/>
    </source>
</evidence>
<dbReference type="InterPro" id="IPR050411">
    <property type="entry name" value="AlphaKG_dependent_hydroxylases"/>
</dbReference>
<dbReference type="PANTHER" id="PTHR10696:SF56">
    <property type="entry name" value="TAUD_TFDA-LIKE DOMAIN-CONTAINING PROTEIN"/>
    <property type="match status" value="1"/>
</dbReference>
<evidence type="ECO:0000259" key="4">
    <source>
        <dbReference type="Pfam" id="PF02668"/>
    </source>
</evidence>
<organism evidence="5 6">
    <name type="scientific">Roseofilum capinflatum BLCC-M114</name>
    <dbReference type="NCBI Taxonomy" id="3022440"/>
    <lineage>
        <taxon>Bacteria</taxon>
        <taxon>Bacillati</taxon>
        <taxon>Cyanobacteriota</taxon>
        <taxon>Cyanophyceae</taxon>
        <taxon>Desertifilales</taxon>
        <taxon>Desertifilaceae</taxon>
        <taxon>Roseofilum</taxon>
        <taxon>Roseofilum capinflatum</taxon>
    </lineage>
</organism>
<dbReference type="SUPFAM" id="SSF51197">
    <property type="entry name" value="Clavaminate synthase-like"/>
    <property type="match status" value="1"/>
</dbReference>
<dbReference type="InterPro" id="IPR003819">
    <property type="entry name" value="TauD/TfdA-like"/>
</dbReference>
<evidence type="ECO:0000313" key="5">
    <source>
        <dbReference type="EMBL" id="MDJ1174574.1"/>
    </source>
</evidence>
<reference evidence="5 6" key="1">
    <citation type="submission" date="2023-01" db="EMBL/GenBank/DDBJ databases">
        <title>Novel diversity within Roseofilum (Cyanobacteria; Desertifilaceae) from marine benthic mats with descriptions of four novel species.</title>
        <authorList>
            <person name="Wang Y."/>
            <person name="Berthold D.E."/>
            <person name="Hu J."/>
            <person name="Lefler F.W."/>
            <person name="Laughinghouse H.D. IV."/>
        </authorList>
    </citation>
    <scope>NUCLEOTIDE SEQUENCE [LARGE SCALE GENOMIC DNA]</scope>
    <source>
        <strain evidence="5 6">BLCC-M114</strain>
    </source>
</reference>
<name>A0ABT7B7I3_9CYAN</name>
<dbReference type="GO" id="GO:0051213">
    <property type="term" value="F:dioxygenase activity"/>
    <property type="evidence" value="ECO:0007669"/>
    <property type="project" value="UniProtKB-KW"/>
</dbReference>
<dbReference type="EMBL" id="JAQOSO010000055">
    <property type="protein sequence ID" value="MDJ1174574.1"/>
    <property type="molecule type" value="Genomic_DNA"/>
</dbReference>
<evidence type="ECO:0000256" key="3">
    <source>
        <dbReference type="ARBA" id="ARBA00023194"/>
    </source>
</evidence>
<accession>A0ABT7B7I3</accession>
<dbReference type="InterPro" id="IPR042098">
    <property type="entry name" value="TauD-like_sf"/>
</dbReference>
<keyword evidence="6" id="KW-1185">Reference proteome</keyword>
<dbReference type="Pfam" id="PF02668">
    <property type="entry name" value="TauD"/>
    <property type="match status" value="1"/>
</dbReference>
<proteinExistence type="predicted"/>
<comment type="cofactor">
    <cofactor evidence="1">
        <name>Fe(2+)</name>
        <dbReference type="ChEBI" id="CHEBI:29033"/>
    </cofactor>
</comment>